<name>X1KC39_9ZZZZ</name>
<evidence type="ECO:0000313" key="1">
    <source>
        <dbReference type="EMBL" id="GAH87774.1"/>
    </source>
</evidence>
<comment type="caution">
    <text evidence="1">The sequence shown here is derived from an EMBL/GenBank/DDBJ whole genome shotgun (WGS) entry which is preliminary data.</text>
</comment>
<reference evidence="1" key="1">
    <citation type="journal article" date="2014" name="Front. Microbiol.">
        <title>High frequency of phylogenetically diverse reductive dehalogenase-homologous genes in deep subseafloor sedimentary metagenomes.</title>
        <authorList>
            <person name="Kawai M."/>
            <person name="Futagami T."/>
            <person name="Toyoda A."/>
            <person name="Takaki Y."/>
            <person name="Nishi S."/>
            <person name="Hori S."/>
            <person name="Arai W."/>
            <person name="Tsubouchi T."/>
            <person name="Morono Y."/>
            <person name="Uchiyama I."/>
            <person name="Ito T."/>
            <person name="Fujiyama A."/>
            <person name="Inagaki F."/>
            <person name="Takami H."/>
        </authorList>
    </citation>
    <scope>NUCLEOTIDE SEQUENCE</scope>
    <source>
        <strain evidence="1">Expedition CK06-06</strain>
    </source>
</reference>
<dbReference type="EMBL" id="BARU01040066">
    <property type="protein sequence ID" value="GAH87774.1"/>
    <property type="molecule type" value="Genomic_DNA"/>
</dbReference>
<feature type="non-terminal residue" evidence="1">
    <location>
        <position position="1"/>
    </location>
</feature>
<accession>X1KC39</accession>
<proteinExistence type="predicted"/>
<gene>
    <name evidence="1" type="ORF">S03H2_62001</name>
</gene>
<organism evidence="1">
    <name type="scientific">marine sediment metagenome</name>
    <dbReference type="NCBI Taxonomy" id="412755"/>
    <lineage>
        <taxon>unclassified sequences</taxon>
        <taxon>metagenomes</taxon>
        <taxon>ecological metagenomes</taxon>
    </lineage>
</organism>
<sequence length="62" mass="6999">PWSNPDMPTPQRVASLLRNSPIGRKRNRYIEGIGLVIKQLEGEIEQGAENCGKRILLFLVLL</sequence>
<dbReference type="AlphaFoldDB" id="X1KC39"/>
<protein>
    <submittedName>
        <fullName evidence="1">Uncharacterized protein</fullName>
    </submittedName>
</protein>